<dbReference type="InterPro" id="IPR036282">
    <property type="entry name" value="Glutathione-S-Trfase_C_sf"/>
</dbReference>
<keyword evidence="2" id="KW-1133">Transmembrane helix</keyword>
<accession>A0A6A7BZT7</accession>
<dbReference type="SFLD" id="SFLDG00358">
    <property type="entry name" value="Main_(cytGST)"/>
    <property type="match status" value="1"/>
</dbReference>
<feature type="transmembrane region" description="Helical" evidence="2">
    <location>
        <begin position="122"/>
        <end position="140"/>
    </location>
</feature>
<dbReference type="OrthoDB" id="2098326at2759"/>
<evidence type="ECO:0000256" key="2">
    <source>
        <dbReference type="SAM" id="Phobius"/>
    </source>
</evidence>
<comment type="similarity">
    <text evidence="1">Belongs to the GST superfamily.</text>
</comment>
<dbReference type="PANTHER" id="PTHR44051:SF9">
    <property type="entry name" value="GLUTATHIONE S-TRANSFERASE 1"/>
    <property type="match status" value="1"/>
</dbReference>
<evidence type="ECO:0000313" key="5">
    <source>
        <dbReference type="Proteomes" id="UP000799421"/>
    </source>
</evidence>
<protein>
    <recommendedName>
        <fullName evidence="3">GST N-terminal domain-containing protein</fullName>
    </recommendedName>
</protein>
<feature type="domain" description="GST N-terminal" evidence="3">
    <location>
        <begin position="8"/>
        <end position="93"/>
    </location>
</feature>
<dbReference type="InterPro" id="IPR040079">
    <property type="entry name" value="Glutathione_S-Trfase"/>
</dbReference>
<evidence type="ECO:0000256" key="1">
    <source>
        <dbReference type="ARBA" id="ARBA00007409"/>
    </source>
</evidence>
<dbReference type="SFLD" id="SFLDS00019">
    <property type="entry name" value="Glutathione_Transferase_(cytos"/>
    <property type="match status" value="1"/>
</dbReference>
<dbReference type="CDD" id="cd03189">
    <property type="entry name" value="GST_C_GTT1_like"/>
    <property type="match status" value="1"/>
</dbReference>
<dbReference type="InterPro" id="IPR004045">
    <property type="entry name" value="Glutathione_S-Trfase_N"/>
</dbReference>
<dbReference type="PANTHER" id="PTHR44051">
    <property type="entry name" value="GLUTATHIONE S-TRANSFERASE-RELATED"/>
    <property type="match status" value="1"/>
</dbReference>
<dbReference type="AlphaFoldDB" id="A0A6A7BZT7"/>
<dbReference type="InterPro" id="IPR036249">
    <property type="entry name" value="Thioredoxin-like_sf"/>
</dbReference>
<keyword evidence="2" id="KW-0472">Membrane</keyword>
<keyword evidence="2" id="KW-0812">Transmembrane</keyword>
<reference evidence="4" key="1">
    <citation type="journal article" date="2020" name="Stud. Mycol.">
        <title>101 Dothideomycetes genomes: a test case for predicting lifestyles and emergence of pathogens.</title>
        <authorList>
            <person name="Haridas S."/>
            <person name="Albert R."/>
            <person name="Binder M."/>
            <person name="Bloem J."/>
            <person name="Labutti K."/>
            <person name="Salamov A."/>
            <person name="Andreopoulos B."/>
            <person name="Baker S."/>
            <person name="Barry K."/>
            <person name="Bills G."/>
            <person name="Bluhm B."/>
            <person name="Cannon C."/>
            <person name="Castanera R."/>
            <person name="Culley D."/>
            <person name="Daum C."/>
            <person name="Ezra D."/>
            <person name="Gonzalez J."/>
            <person name="Henrissat B."/>
            <person name="Kuo A."/>
            <person name="Liang C."/>
            <person name="Lipzen A."/>
            <person name="Lutzoni F."/>
            <person name="Magnuson J."/>
            <person name="Mondo S."/>
            <person name="Nolan M."/>
            <person name="Ohm R."/>
            <person name="Pangilinan J."/>
            <person name="Park H.-J."/>
            <person name="Ramirez L."/>
            <person name="Alfaro M."/>
            <person name="Sun H."/>
            <person name="Tritt A."/>
            <person name="Yoshinaga Y."/>
            <person name="Zwiers L.-H."/>
            <person name="Turgeon B."/>
            <person name="Goodwin S."/>
            <person name="Spatafora J."/>
            <person name="Crous P."/>
            <person name="Grigoriev I."/>
        </authorList>
    </citation>
    <scope>NUCLEOTIDE SEQUENCE</scope>
    <source>
        <strain evidence="4">CBS 480.64</strain>
    </source>
</reference>
<keyword evidence="5" id="KW-1185">Reference proteome</keyword>
<name>A0A6A7BZT7_9PEZI</name>
<dbReference type="SUPFAM" id="SSF47616">
    <property type="entry name" value="GST C-terminal domain-like"/>
    <property type="match status" value="1"/>
</dbReference>
<proteinExistence type="inferred from homology"/>
<evidence type="ECO:0000313" key="4">
    <source>
        <dbReference type="EMBL" id="KAF2860185.1"/>
    </source>
</evidence>
<dbReference type="CDD" id="cd03046">
    <property type="entry name" value="GST_N_GTT1_like"/>
    <property type="match status" value="1"/>
</dbReference>
<dbReference type="PROSITE" id="PS50404">
    <property type="entry name" value="GST_NTER"/>
    <property type="match status" value="1"/>
</dbReference>
<dbReference type="Pfam" id="PF13409">
    <property type="entry name" value="GST_N_2"/>
    <property type="match status" value="1"/>
</dbReference>
<dbReference type="EMBL" id="MU005984">
    <property type="protein sequence ID" value="KAF2860185.1"/>
    <property type="molecule type" value="Genomic_DNA"/>
</dbReference>
<dbReference type="Gene3D" id="1.20.1050.10">
    <property type="match status" value="1"/>
</dbReference>
<dbReference type="SUPFAM" id="SSF52833">
    <property type="entry name" value="Thioredoxin-like"/>
    <property type="match status" value="1"/>
</dbReference>
<dbReference type="Gene3D" id="3.40.30.10">
    <property type="entry name" value="Glutaredoxin"/>
    <property type="match status" value="1"/>
</dbReference>
<dbReference type="Proteomes" id="UP000799421">
    <property type="component" value="Unassembled WGS sequence"/>
</dbReference>
<organism evidence="4 5">
    <name type="scientific">Piedraia hortae CBS 480.64</name>
    <dbReference type="NCBI Taxonomy" id="1314780"/>
    <lineage>
        <taxon>Eukaryota</taxon>
        <taxon>Fungi</taxon>
        <taxon>Dikarya</taxon>
        <taxon>Ascomycota</taxon>
        <taxon>Pezizomycotina</taxon>
        <taxon>Dothideomycetes</taxon>
        <taxon>Dothideomycetidae</taxon>
        <taxon>Capnodiales</taxon>
        <taxon>Piedraiaceae</taxon>
        <taxon>Piedraia</taxon>
    </lineage>
</organism>
<sequence>MAEGDNKVHVTLHWLDQSRSQRLVWLLQECKGISWDVSVYKRQPDRLAPPSLKKVHPLGKSPVITVSSGKDETVIAESGAITEFLCEYYAPHLIPKRYEEGRDGDPCGETESWRRYRFYMHYAEGSLMTLLILSMFMNILSGPNVPFLVRPVARTLTGRVESSYLNPNFETHWLFLNSQLASSPGGGLFLCGPELTAADIMMSFPIIISEDKIDKAKYPKLAAYADMLKNHIRYRQSVEEMENRTGQPLKAAL</sequence>
<gene>
    <name evidence="4" type="ORF">K470DRAFT_282210</name>
</gene>
<evidence type="ECO:0000259" key="3">
    <source>
        <dbReference type="PROSITE" id="PS50404"/>
    </source>
</evidence>